<evidence type="ECO:0000313" key="2">
    <source>
        <dbReference type="EMBL" id="MBE4748088.1"/>
    </source>
</evidence>
<organism evidence="2 3">
    <name type="scientific">Corallococcus soli</name>
    <dbReference type="NCBI Taxonomy" id="2710757"/>
    <lineage>
        <taxon>Bacteria</taxon>
        <taxon>Pseudomonadati</taxon>
        <taxon>Myxococcota</taxon>
        <taxon>Myxococcia</taxon>
        <taxon>Myxococcales</taxon>
        <taxon>Cystobacterineae</taxon>
        <taxon>Myxococcaceae</taxon>
        <taxon>Corallococcus</taxon>
    </lineage>
</organism>
<protein>
    <submittedName>
        <fullName evidence="2">4-hydroxy-3-methylbut-2-enyl diphosphate reductase</fullName>
    </submittedName>
</protein>
<evidence type="ECO:0000313" key="3">
    <source>
        <dbReference type="Proteomes" id="UP001516472"/>
    </source>
</evidence>
<gene>
    <name evidence="2" type="ORF">G4177_07830</name>
</gene>
<reference evidence="2 3" key="1">
    <citation type="submission" date="2020-02" db="EMBL/GenBank/DDBJ databases">
        <authorList>
            <person name="Babadi Z.K."/>
            <person name="Risdian C."/>
            <person name="Ebrahimipour G.H."/>
            <person name="Wink J."/>
        </authorList>
    </citation>
    <scope>NUCLEOTIDE SEQUENCE [LARGE SCALE GENOMIC DNA]</scope>
    <source>
        <strain evidence="2 3">ZKHCc1 1396</strain>
    </source>
</reference>
<dbReference type="Proteomes" id="UP001516472">
    <property type="component" value="Unassembled WGS sequence"/>
</dbReference>
<sequence>MTSRLSPWLTVFVVLFALPVLAAGAWDSGAWVGTVREQELHLSLHPKDRPESQHGFSTPLTAFQGLSTKEASSAPFKLVREAGTFAFEGRFTAQQGTGTWRFTPDAAYVKALADLGIPAPEAHEQLTLAVVGVGPARVKALAAAGHRVGTVEDLLQVGIFNVTPEYVRALAAAGYPKLSLEELIQCRIHGVTPERIQALAAVGIKGLALDSLLSMSIHGVTPDFIREMRGLGYTNATAEDLMQLRIHGIDSVFVRSLSKDAGTPRKP</sequence>
<feature type="signal peptide" evidence="1">
    <location>
        <begin position="1"/>
        <end position="22"/>
    </location>
</feature>
<dbReference type="EMBL" id="JAAIYO010000002">
    <property type="protein sequence ID" value="MBE4748088.1"/>
    <property type="molecule type" value="Genomic_DNA"/>
</dbReference>
<name>A0ABR9PJJ1_9BACT</name>
<proteinExistence type="predicted"/>
<keyword evidence="3" id="KW-1185">Reference proteome</keyword>
<feature type="chain" id="PRO_5046501515" evidence="1">
    <location>
        <begin position="23"/>
        <end position="267"/>
    </location>
</feature>
<evidence type="ECO:0000256" key="1">
    <source>
        <dbReference type="SAM" id="SignalP"/>
    </source>
</evidence>
<keyword evidence="1" id="KW-0732">Signal</keyword>
<accession>A0ABR9PJJ1</accession>
<comment type="caution">
    <text evidence="2">The sequence shown here is derived from an EMBL/GenBank/DDBJ whole genome shotgun (WGS) entry which is preliminary data.</text>
</comment>
<dbReference type="RefSeq" id="WP_193347531.1">
    <property type="nucleotide sequence ID" value="NZ_CBCSIP010000298.1"/>
</dbReference>